<evidence type="ECO:0000313" key="4">
    <source>
        <dbReference type="Proteomes" id="UP000053237"/>
    </source>
</evidence>
<evidence type="ECO:0000256" key="1">
    <source>
        <dbReference type="SAM" id="MobiDB-lite"/>
    </source>
</evidence>
<sequence>MQHVDSLAQYDKVIIQCLPPPAPLISVAVPESIMSSEGSDSDSDSDSDDDTSDHDSTSDQEPVSSYRPNDEISIENEKDVSKRVLIGREEVVRNENSLSLRQKPQQISLHENSAFGLSYSDVRRQKEKIISLSTELNLIADGSENKELRSLKDDINDEEFDYSSNAKSMENQCENDTKALNTEKNTFVAIEERYEQHIAEELRLATLIERDSAIVPESSDSHHNEIEKEMSTLFAVDIEKELSHDCIVESVNTFQDRESTNLEGIEENEMEDADHKDTIDIPFASHKWTEIELQPVGLGTPSPLVDSDDPSRFVSYTEARDDLLHDDIIRDATTVETEAFSCLMCVGWFKSPKLCFQGGEEEYERVFCLAATPMVKKQCLSSRMLLTIYRGITDSENSQQVSNGTNWEQIGFQGSDPSTDLRSCGVLALLQMLYVVTQHPTLTRKLYQLSQHDTLHYPLACTMINITRSCLQALRKKKLHNECNRRRSVLSAMNVLFASIANSVAVMFTEMQKNVTESQKSWPLMLQKTLQHGGNSPTRVMKQFHSSEHTVNSCN</sequence>
<dbReference type="InterPro" id="IPR050868">
    <property type="entry name" value="ELMO_domain-containing"/>
</dbReference>
<accession>A0A024GKQ4</accession>
<keyword evidence="4" id="KW-1185">Reference proteome</keyword>
<dbReference type="OrthoDB" id="266227at2759"/>
<dbReference type="InterPro" id="IPR006816">
    <property type="entry name" value="ELMO_dom"/>
</dbReference>
<organism evidence="3 4">
    <name type="scientific">Albugo candida</name>
    <dbReference type="NCBI Taxonomy" id="65357"/>
    <lineage>
        <taxon>Eukaryota</taxon>
        <taxon>Sar</taxon>
        <taxon>Stramenopiles</taxon>
        <taxon>Oomycota</taxon>
        <taxon>Peronosporomycetes</taxon>
        <taxon>Albuginales</taxon>
        <taxon>Albuginaceae</taxon>
        <taxon>Albugo</taxon>
    </lineage>
</organism>
<feature type="compositionally biased region" description="Acidic residues" evidence="1">
    <location>
        <begin position="39"/>
        <end position="52"/>
    </location>
</feature>
<comment type="caution">
    <text evidence="3">The sequence shown here is derived from an EMBL/GenBank/DDBJ whole genome shotgun (WGS) entry which is preliminary data.</text>
</comment>
<evidence type="ECO:0000259" key="2">
    <source>
        <dbReference type="PROSITE" id="PS51335"/>
    </source>
</evidence>
<feature type="domain" description="ELMO" evidence="2">
    <location>
        <begin position="380"/>
        <end position="537"/>
    </location>
</feature>
<reference evidence="3 4" key="1">
    <citation type="submission" date="2012-05" db="EMBL/GenBank/DDBJ databases">
        <title>Recombination and specialization in a pathogen metapopulation.</title>
        <authorList>
            <person name="Gardiner A."/>
            <person name="Kemen E."/>
            <person name="Schultz-Larsen T."/>
            <person name="MacLean D."/>
            <person name="Van Oosterhout C."/>
            <person name="Jones J.D.G."/>
        </authorList>
    </citation>
    <scope>NUCLEOTIDE SEQUENCE [LARGE SCALE GENOMIC DNA]</scope>
    <source>
        <strain evidence="3 4">Ac Nc2</strain>
    </source>
</reference>
<dbReference type="PANTHER" id="PTHR12771">
    <property type="entry name" value="ENGULFMENT AND CELL MOTILITY"/>
    <property type="match status" value="1"/>
</dbReference>
<protein>
    <recommendedName>
        <fullName evidence="2">ELMO domain-containing protein</fullName>
    </recommendedName>
</protein>
<dbReference type="InParanoid" id="A0A024GKQ4"/>
<feature type="region of interest" description="Disordered" evidence="1">
    <location>
        <begin position="28"/>
        <end position="75"/>
    </location>
</feature>
<name>A0A024GKQ4_9STRA</name>
<dbReference type="PROSITE" id="PS51335">
    <property type="entry name" value="ELMO"/>
    <property type="match status" value="1"/>
</dbReference>
<evidence type="ECO:0000313" key="3">
    <source>
        <dbReference type="EMBL" id="CCI47441.1"/>
    </source>
</evidence>
<dbReference type="Pfam" id="PF04727">
    <property type="entry name" value="ELMO_CED12"/>
    <property type="match status" value="1"/>
</dbReference>
<proteinExistence type="predicted"/>
<dbReference type="EMBL" id="CAIX01000170">
    <property type="protein sequence ID" value="CCI47441.1"/>
    <property type="molecule type" value="Genomic_DNA"/>
</dbReference>
<dbReference type="Proteomes" id="UP000053237">
    <property type="component" value="Unassembled WGS sequence"/>
</dbReference>
<dbReference type="AlphaFoldDB" id="A0A024GKQ4"/>
<dbReference type="PANTHER" id="PTHR12771:SF2">
    <property type="entry name" value="ELMO DOMAIN-CONTAINING PROTEIN 3"/>
    <property type="match status" value="1"/>
</dbReference>
<gene>
    <name evidence="3" type="ORF">BN9_084480</name>
</gene>